<keyword evidence="2" id="KW-1185">Reference proteome</keyword>
<proteinExistence type="predicted"/>
<reference evidence="1 2" key="1">
    <citation type="submission" date="2020-10" db="EMBL/GenBank/DDBJ databases">
        <title>Degradation of 1,4-Dioxane by Xanthobacter sp. YN2, via a Novel Group-2 Soluble Di-Iron Monooxygenase.</title>
        <authorList>
            <person name="Ma F."/>
            <person name="Wang Y."/>
            <person name="Yang J."/>
            <person name="Guo H."/>
            <person name="Su D."/>
            <person name="Yu L."/>
        </authorList>
    </citation>
    <scope>NUCLEOTIDE SEQUENCE [LARGE SCALE GENOMIC DNA]</scope>
    <source>
        <strain evidence="1 2">YN2</strain>
    </source>
</reference>
<dbReference type="AlphaFoldDB" id="A0A974PM31"/>
<organism evidence="1 2">
    <name type="scientific">Xanthobacter dioxanivorans</name>
    <dbReference type="NCBI Taxonomy" id="2528964"/>
    <lineage>
        <taxon>Bacteria</taxon>
        <taxon>Pseudomonadati</taxon>
        <taxon>Pseudomonadota</taxon>
        <taxon>Alphaproteobacteria</taxon>
        <taxon>Hyphomicrobiales</taxon>
        <taxon>Xanthobacteraceae</taxon>
        <taxon>Xanthobacter</taxon>
    </lineage>
</organism>
<sequence>MAQLPTRPTVAPLPQKTPRELVREMADALSPLMRIGVAPWEHIEVPIGPDTSASIRFKGRVGRLEIEVLIKHLTLLCETLPAGDWAKPATADDIRSIMEDALNIKMREG</sequence>
<gene>
    <name evidence="1" type="ORF">EZH22_24540</name>
</gene>
<evidence type="ECO:0000313" key="1">
    <source>
        <dbReference type="EMBL" id="QRG06122.1"/>
    </source>
</evidence>
<protein>
    <submittedName>
        <fullName evidence="1">Uncharacterized protein</fullName>
    </submittedName>
</protein>
<accession>A0A974PM31</accession>
<dbReference type="EMBL" id="CP063362">
    <property type="protein sequence ID" value="QRG06122.1"/>
    <property type="molecule type" value="Genomic_DNA"/>
</dbReference>
<name>A0A974PM31_9HYPH</name>
<dbReference type="Proteomes" id="UP000596427">
    <property type="component" value="Chromosome"/>
</dbReference>
<dbReference type="RefSeq" id="WP_203192999.1">
    <property type="nucleotide sequence ID" value="NZ_CP063362.1"/>
</dbReference>
<dbReference type="KEGG" id="xdi:EZH22_24540"/>
<evidence type="ECO:0000313" key="2">
    <source>
        <dbReference type="Proteomes" id="UP000596427"/>
    </source>
</evidence>